<reference evidence="9 10" key="1">
    <citation type="journal article" date="2014" name="BMC Genomics">
        <title>Comparison of environmental and isolate Sulfobacillus genomes reveals diverse carbon, sulfur, nitrogen, and hydrogen metabolisms.</title>
        <authorList>
            <person name="Justice N.B."/>
            <person name="Norman A."/>
            <person name="Brown C.T."/>
            <person name="Singh A."/>
            <person name="Thomas B.C."/>
            <person name="Banfield J.F."/>
        </authorList>
    </citation>
    <scope>NUCLEOTIDE SEQUENCE [LARGE SCALE GENOMIC DNA]</scope>
    <source>
        <strain evidence="9">AMDSBA1</strain>
    </source>
</reference>
<feature type="transmembrane region" description="Helical" evidence="7">
    <location>
        <begin position="294"/>
        <end position="315"/>
    </location>
</feature>
<feature type="transmembrane region" description="Helical" evidence="7">
    <location>
        <begin position="32"/>
        <end position="50"/>
    </location>
</feature>
<dbReference type="GO" id="GO:0008137">
    <property type="term" value="F:NADH dehydrogenase (ubiquinone) activity"/>
    <property type="evidence" value="ECO:0007669"/>
    <property type="project" value="InterPro"/>
</dbReference>
<proteinExistence type="inferred from homology"/>
<dbReference type="Proteomes" id="UP000242699">
    <property type="component" value="Unassembled WGS sequence"/>
</dbReference>
<evidence type="ECO:0000256" key="6">
    <source>
        <dbReference type="RuleBase" id="RU000320"/>
    </source>
</evidence>
<dbReference type="InterPro" id="IPR003918">
    <property type="entry name" value="NADH_UbQ_OxRdtase"/>
</dbReference>
<evidence type="ECO:0000256" key="1">
    <source>
        <dbReference type="ARBA" id="ARBA00004127"/>
    </source>
</evidence>
<evidence type="ECO:0000256" key="7">
    <source>
        <dbReference type="SAM" id="Phobius"/>
    </source>
</evidence>
<keyword evidence="4 7" id="KW-1133">Transmembrane helix</keyword>
<evidence type="ECO:0000256" key="3">
    <source>
        <dbReference type="ARBA" id="ARBA00022692"/>
    </source>
</evidence>
<dbReference type="NCBIfam" id="TIGR01972">
    <property type="entry name" value="NDH_I_M"/>
    <property type="match status" value="1"/>
</dbReference>
<feature type="transmembrane region" description="Helical" evidence="7">
    <location>
        <begin position="96"/>
        <end position="112"/>
    </location>
</feature>
<dbReference type="EMBL" id="PXYT01000027">
    <property type="protein sequence ID" value="PSR27303.1"/>
    <property type="molecule type" value="Genomic_DNA"/>
</dbReference>
<feature type="transmembrane region" description="Helical" evidence="7">
    <location>
        <begin position="6"/>
        <end position="25"/>
    </location>
</feature>
<dbReference type="PRINTS" id="PR01437">
    <property type="entry name" value="NUOXDRDTASE4"/>
</dbReference>
<feature type="transmembrane region" description="Helical" evidence="7">
    <location>
        <begin position="360"/>
        <end position="380"/>
    </location>
</feature>
<dbReference type="PANTHER" id="PTHR43507">
    <property type="entry name" value="NADH-UBIQUINONE OXIDOREDUCTASE CHAIN 4"/>
    <property type="match status" value="1"/>
</dbReference>
<feature type="transmembrane region" description="Helical" evidence="7">
    <location>
        <begin position="150"/>
        <end position="171"/>
    </location>
</feature>
<feature type="transmembrane region" description="Helical" evidence="7">
    <location>
        <begin position="118"/>
        <end position="138"/>
    </location>
</feature>
<dbReference type="GO" id="GO:0016020">
    <property type="term" value="C:membrane"/>
    <property type="evidence" value="ECO:0007669"/>
    <property type="project" value="UniProtKB-SubCell"/>
</dbReference>
<feature type="transmembrane region" description="Helical" evidence="7">
    <location>
        <begin position="191"/>
        <end position="209"/>
    </location>
</feature>
<evidence type="ECO:0000313" key="9">
    <source>
        <dbReference type="EMBL" id="PSR27303.1"/>
    </source>
</evidence>
<protein>
    <submittedName>
        <fullName evidence="9">NADH-quinone oxidoreductase subunit M</fullName>
    </submittedName>
</protein>
<evidence type="ECO:0000256" key="5">
    <source>
        <dbReference type="ARBA" id="ARBA00023136"/>
    </source>
</evidence>
<feature type="transmembrane region" description="Helical" evidence="7">
    <location>
        <begin position="434"/>
        <end position="456"/>
    </location>
</feature>
<sequence length="480" mass="51739">MVLLWLMAIPLIGSFVVLIAGGRLAKGLSAGIGVIELIAFIVLLAHGPVALNYRWIPAWGVRFHVGADGLSLFLIGLTAVLTLMAIFASRGSFGRAYFFWVLFLEFGMVGLFESLDLVLFYVFWEVILVPIFFLLTGYSGEKGRPAAMKWLIMNLVGSLFMLIGIVAVAVIHAQPFGSLTFEISRLTDVKLGPAVAPWIFASFFVAFAIKAPLWPFHGWMPDAYREAPPPVTALLSGVMSKAGIYGFLRIMLPLFMPQLRHYQVGLLIFAVIGLAYGAFMALRQTDMKMISAYSSLSHMGMMALGVFSLTAAGILGATFLMVAHGLIVGGLFIVLGILEDKTKTREVEVMGGLNDDAPRLGAYFLFFALAALGLPGLPGFVGEYLIIQGLVAHDVVFALIAAVVLIVAAWYMVRLFQGVMQAQRRGSPIGDINALQVGYIASLALLIVFLGVYPAGITLHAAPSLYHAVHLVATKGGHGL</sequence>
<comment type="caution">
    <text evidence="9">The sequence shown here is derived from an EMBL/GenBank/DDBJ whole genome shotgun (WGS) entry which is preliminary data.</text>
</comment>
<evidence type="ECO:0000259" key="8">
    <source>
        <dbReference type="Pfam" id="PF00361"/>
    </source>
</evidence>
<evidence type="ECO:0000313" key="10">
    <source>
        <dbReference type="Proteomes" id="UP000242699"/>
    </source>
</evidence>
<dbReference type="Pfam" id="PF00361">
    <property type="entry name" value="Proton_antipo_M"/>
    <property type="match status" value="1"/>
</dbReference>
<feature type="transmembrane region" description="Helical" evidence="7">
    <location>
        <begin position="230"/>
        <end position="252"/>
    </location>
</feature>
<feature type="transmembrane region" description="Helical" evidence="7">
    <location>
        <begin position="70"/>
        <end position="89"/>
    </location>
</feature>
<gene>
    <name evidence="9" type="ORF">C7B43_11955</name>
</gene>
<comment type="similarity">
    <text evidence="2">Belongs to the complex I subunit 4 family.</text>
</comment>
<dbReference type="GO" id="GO:0015990">
    <property type="term" value="P:electron transport coupled proton transport"/>
    <property type="evidence" value="ECO:0007669"/>
    <property type="project" value="TreeGrafter"/>
</dbReference>
<dbReference type="GO" id="GO:0003954">
    <property type="term" value="F:NADH dehydrogenase activity"/>
    <property type="evidence" value="ECO:0007669"/>
    <property type="project" value="TreeGrafter"/>
</dbReference>
<keyword evidence="5 7" id="KW-0472">Membrane</keyword>
<feature type="domain" description="NADH:quinone oxidoreductase/Mrp antiporter transmembrane" evidence="8">
    <location>
        <begin position="114"/>
        <end position="406"/>
    </location>
</feature>
<keyword evidence="3 6" id="KW-0812">Transmembrane</keyword>
<dbReference type="GO" id="GO:0042773">
    <property type="term" value="P:ATP synthesis coupled electron transport"/>
    <property type="evidence" value="ECO:0007669"/>
    <property type="project" value="InterPro"/>
</dbReference>
<dbReference type="InterPro" id="IPR001750">
    <property type="entry name" value="ND/Mrp_TM"/>
</dbReference>
<dbReference type="InterPro" id="IPR010227">
    <property type="entry name" value="NADH_Q_OxRdtase_chainM/4"/>
</dbReference>
<dbReference type="GO" id="GO:0012505">
    <property type="term" value="C:endomembrane system"/>
    <property type="evidence" value="ECO:0007669"/>
    <property type="project" value="UniProtKB-SubCell"/>
</dbReference>
<evidence type="ECO:0000256" key="4">
    <source>
        <dbReference type="ARBA" id="ARBA00022989"/>
    </source>
</evidence>
<accession>A0A2T2WYJ3</accession>
<name>A0A2T2WYJ3_9FIRM</name>
<dbReference type="PANTHER" id="PTHR43507:SF1">
    <property type="entry name" value="NADH-UBIQUINONE OXIDOREDUCTASE CHAIN 4"/>
    <property type="match status" value="1"/>
</dbReference>
<organism evidence="9 10">
    <name type="scientific">Sulfobacillus benefaciens</name>
    <dbReference type="NCBI Taxonomy" id="453960"/>
    <lineage>
        <taxon>Bacteria</taxon>
        <taxon>Bacillati</taxon>
        <taxon>Bacillota</taxon>
        <taxon>Clostridia</taxon>
        <taxon>Eubacteriales</taxon>
        <taxon>Clostridiales Family XVII. Incertae Sedis</taxon>
        <taxon>Sulfobacillus</taxon>
    </lineage>
</organism>
<comment type="subcellular location">
    <subcellularLocation>
        <location evidence="1">Endomembrane system</location>
        <topology evidence="1">Multi-pass membrane protein</topology>
    </subcellularLocation>
    <subcellularLocation>
        <location evidence="6">Membrane</location>
        <topology evidence="6">Multi-pass membrane protein</topology>
    </subcellularLocation>
</comment>
<dbReference type="GO" id="GO:0048039">
    <property type="term" value="F:ubiquinone binding"/>
    <property type="evidence" value="ECO:0007669"/>
    <property type="project" value="TreeGrafter"/>
</dbReference>
<evidence type="ECO:0000256" key="2">
    <source>
        <dbReference type="ARBA" id="ARBA00009025"/>
    </source>
</evidence>
<feature type="transmembrane region" description="Helical" evidence="7">
    <location>
        <begin position="386"/>
        <end position="413"/>
    </location>
</feature>
<feature type="transmembrane region" description="Helical" evidence="7">
    <location>
        <begin position="264"/>
        <end position="282"/>
    </location>
</feature>
<dbReference type="AlphaFoldDB" id="A0A2T2WYJ3"/>
<feature type="transmembrane region" description="Helical" evidence="7">
    <location>
        <begin position="321"/>
        <end position="339"/>
    </location>
</feature>